<organism evidence="1 2">
    <name type="scientific">Klenkia soli</name>
    <dbReference type="NCBI Taxonomy" id="1052260"/>
    <lineage>
        <taxon>Bacteria</taxon>
        <taxon>Bacillati</taxon>
        <taxon>Actinomycetota</taxon>
        <taxon>Actinomycetes</taxon>
        <taxon>Geodermatophilales</taxon>
        <taxon>Geodermatophilaceae</taxon>
        <taxon>Klenkia</taxon>
    </lineage>
</organism>
<protein>
    <submittedName>
        <fullName evidence="1">Uncharacterized protein</fullName>
    </submittedName>
</protein>
<sequence>MTDHTSSTETTGGGEMDLHRHDWLAGDLYMARMHQADLLADADAAARARRIAAARRWARRADRATRRAARASAAVR</sequence>
<keyword evidence="2" id="KW-1185">Reference proteome</keyword>
<dbReference type="EMBL" id="FNIR01000004">
    <property type="protein sequence ID" value="SDO17845.1"/>
    <property type="molecule type" value="Genomic_DNA"/>
</dbReference>
<evidence type="ECO:0000313" key="2">
    <source>
        <dbReference type="Proteomes" id="UP000199088"/>
    </source>
</evidence>
<name>A0A1H0HFA5_9ACTN</name>
<evidence type="ECO:0000313" key="1">
    <source>
        <dbReference type="EMBL" id="SDO17845.1"/>
    </source>
</evidence>
<accession>A0A1H0HFA5</accession>
<reference evidence="2" key="1">
    <citation type="submission" date="2016-10" db="EMBL/GenBank/DDBJ databases">
        <authorList>
            <person name="Varghese N."/>
            <person name="Submissions S."/>
        </authorList>
    </citation>
    <scope>NUCLEOTIDE SEQUENCE [LARGE SCALE GENOMIC DNA]</scope>
    <source>
        <strain evidence="2">DSM 45843</strain>
    </source>
</reference>
<gene>
    <name evidence="1" type="ORF">SAMN05660199_01444</name>
</gene>
<proteinExistence type="predicted"/>
<dbReference type="AlphaFoldDB" id="A0A1H0HFA5"/>
<dbReference type="STRING" id="1052260.SAMN05660199_01444"/>
<dbReference type="RefSeq" id="WP_091242286.1">
    <property type="nucleotide sequence ID" value="NZ_FNIR01000004.1"/>
</dbReference>
<dbReference type="Proteomes" id="UP000199088">
    <property type="component" value="Unassembled WGS sequence"/>
</dbReference>